<dbReference type="InterPro" id="IPR046363">
    <property type="entry name" value="MS_N_TIM-barrel_dom"/>
</dbReference>
<dbReference type="InterPro" id="IPR048355">
    <property type="entry name" value="MS_C"/>
</dbReference>
<evidence type="ECO:0000256" key="2">
    <source>
        <dbReference type="ARBA" id="ARBA00006394"/>
    </source>
</evidence>
<dbReference type="Pfam" id="PF01274">
    <property type="entry name" value="MS_TIM-barrel"/>
    <property type="match status" value="1"/>
</dbReference>
<feature type="domain" description="Malate synthase N-terminal" evidence="12">
    <location>
        <begin position="10"/>
        <end position="72"/>
    </location>
</feature>
<evidence type="ECO:0000259" key="11">
    <source>
        <dbReference type="Pfam" id="PF01274"/>
    </source>
</evidence>
<evidence type="ECO:0000259" key="12">
    <source>
        <dbReference type="Pfam" id="PF20656"/>
    </source>
</evidence>
<dbReference type="PIRSF" id="PIRSF001363">
    <property type="entry name" value="Malate_synth"/>
    <property type="match status" value="1"/>
</dbReference>
<dbReference type="STRING" id="56484.A0A1Y2F7D6"/>
<protein>
    <recommendedName>
        <fullName evidence="3 10">Malate synthase</fullName>
        <ecNumber evidence="3 10">2.3.3.9</ecNumber>
    </recommendedName>
</protein>
<dbReference type="PANTHER" id="PTHR42902:SF1">
    <property type="entry name" value="MALATE SYNTHASE 1-RELATED"/>
    <property type="match status" value="1"/>
</dbReference>
<dbReference type="Pfam" id="PF20656">
    <property type="entry name" value="MS_N"/>
    <property type="match status" value="1"/>
</dbReference>
<dbReference type="UniPathway" id="UPA00703">
    <property type="reaction ID" value="UER00720"/>
</dbReference>
<feature type="active site" description="Proton donor" evidence="9">
    <location>
        <position position="453"/>
    </location>
</feature>
<keyword evidence="5 10" id="KW-0816">Tricarboxylic acid cycle</keyword>
<keyword evidence="15" id="KW-1185">Reference proteome</keyword>
<keyword evidence="6 10" id="KW-0808">Transferase</keyword>
<comment type="subcellular location">
    <subcellularLocation>
        <location evidence="1">Peroxisome</location>
    </subcellularLocation>
</comment>
<feature type="domain" description="Malate synthase TIM barrel" evidence="11">
    <location>
        <begin position="167"/>
        <end position="412"/>
    </location>
</feature>
<feature type="domain" description="Malate synthase C-terminal" evidence="13">
    <location>
        <begin position="418"/>
        <end position="536"/>
    </location>
</feature>
<evidence type="ECO:0000313" key="14">
    <source>
        <dbReference type="EMBL" id="ORY79812.1"/>
    </source>
</evidence>
<dbReference type="FunFam" id="1.20.1220.12:FF:000001">
    <property type="entry name" value="Malate synthase"/>
    <property type="match status" value="1"/>
</dbReference>
<dbReference type="EC" id="2.3.3.9" evidence="3 10"/>
<dbReference type="GO" id="GO:0006099">
    <property type="term" value="P:tricarboxylic acid cycle"/>
    <property type="evidence" value="ECO:0007669"/>
    <property type="project" value="UniProtKB-KW"/>
</dbReference>
<keyword evidence="7" id="KW-0576">Peroxisome</keyword>
<dbReference type="InterPro" id="IPR048356">
    <property type="entry name" value="MS_N"/>
</dbReference>
<dbReference type="InterPro" id="IPR006252">
    <property type="entry name" value="Malate_synthA"/>
</dbReference>
<evidence type="ECO:0000313" key="15">
    <source>
        <dbReference type="Proteomes" id="UP000193685"/>
    </source>
</evidence>
<dbReference type="Proteomes" id="UP000193685">
    <property type="component" value="Unassembled WGS sequence"/>
</dbReference>
<dbReference type="PROSITE" id="PS00510">
    <property type="entry name" value="MALATE_SYNTHASE"/>
    <property type="match status" value="1"/>
</dbReference>
<dbReference type="GeneID" id="63786251"/>
<evidence type="ECO:0000256" key="5">
    <source>
        <dbReference type="ARBA" id="ARBA00022532"/>
    </source>
</evidence>
<gene>
    <name evidence="14" type="ORF">BCR37DRAFT_381256</name>
</gene>
<dbReference type="Gene3D" id="1.20.1220.12">
    <property type="entry name" value="Malate synthase, domain III"/>
    <property type="match status" value="1"/>
</dbReference>
<comment type="similarity">
    <text evidence="2 10">Belongs to the malate synthase family.</text>
</comment>
<dbReference type="Pfam" id="PF20659">
    <property type="entry name" value="MS_C"/>
    <property type="match status" value="1"/>
</dbReference>
<evidence type="ECO:0000256" key="8">
    <source>
        <dbReference type="ARBA" id="ARBA00047918"/>
    </source>
</evidence>
<dbReference type="GO" id="GO:0005782">
    <property type="term" value="C:peroxisomal matrix"/>
    <property type="evidence" value="ECO:0007669"/>
    <property type="project" value="TreeGrafter"/>
</dbReference>
<dbReference type="InterPro" id="IPR019830">
    <property type="entry name" value="Malate_synthase_CS"/>
</dbReference>
<dbReference type="InterPro" id="IPR044856">
    <property type="entry name" value="Malate_synth_C_sf"/>
</dbReference>
<evidence type="ECO:0000256" key="10">
    <source>
        <dbReference type="RuleBase" id="RU000555"/>
    </source>
</evidence>
<dbReference type="FunFam" id="3.20.20.360:FF:000001">
    <property type="entry name" value="Malate synthase"/>
    <property type="match status" value="1"/>
</dbReference>
<dbReference type="SUPFAM" id="SSF51645">
    <property type="entry name" value="Malate synthase G"/>
    <property type="match status" value="1"/>
</dbReference>
<comment type="pathway">
    <text evidence="10">Carbohydrate metabolism; glyoxylate cycle; (S)-malate from isocitrate: step 2/2.</text>
</comment>
<evidence type="ECO:0000256" key="1">
    <source>
        <dbReference type="ARBA" id="ARBA00004275"/>
    </source>
</evidence>
<dbReference type="PANTHER" id="PTHR42902">
    <property type="entry name" value="MALATE SYNTHASE"/>
    <property type="match status" value="1"/>
</dbReference>
<dbReference type="NCBIfam" id="TIGR01344">
    <property type="entry name" value="malate_syn_A"/>
    <property type="match status" value="1"/>
</dbReference>
<evidence type="ECO:0000256" key="7">
    <source>
        <dbReference type="ARBA" id="ARBA00023140"/>
    </source>
</evidence>
<dbReference type="GO" id="GO:0004474">
    <property type="term" value="F:malate synthase activity"/>
    <property type="evidence" value="ECO:0007669"/>
    <property type="project" value="UniProtKB-EC"/>
</dbReference>
<comment type="caution">
    <text evidence="14">The sequence shown here is derived from an EMBL/GenBank/DDBJ whole genome shotgun (WGS) entry which is preliminary data.</text>
</comment>
<evidence type="ECO:0000256" key="3">
    <source>
        <dbReference type="ARBA" id="ARBA00012636"/>
    </source>
</evidence>
<keyword evidence="4 10" id="KW-0329">Glyoxylate bypass</keyword>
<dbReference type="GO" id="GO:0006097">
    <property type="term" value="P:glyoxylate cycle"/>
    <property type="evidence" value="ECO:0007669"/>
    <property type="project" value="UniProtKB-UniPathway"/>
</dbReference>
<sequence length="545" mass="61501">MNSHLADTSGVTILGNLDAPARTILTKEAIAFIASLHRAFEPRRKELMQRRVDRQAQLDAGDLPDFLPATKHIRDNATWRGAPPSPGLVDRRVEITGPVDRKMVINALNSDVATYMADFEDSSTPTWNVLINGQINLRDAIARKIAFKGPNGKEYKLNLTPGRVVPTLIVRARGWHLMEKHFLVDGEPIAGGIFDFGLYFFHNAKTLVKNGHGPYFYLPKLESHLEARIWNDIFNLSQDYIGMPRGTIRATVLIETILAVFEMDEIIYELRDHSAGLNCGRWDYIFSLIKKLKMNPQFVLPNRGDVTMTVNFMKSYTELLIQTCHKRGVHAMGGMAAQIPLKDRASAENKAAMKKVYDDKLREVKAGHDGTWIAHPELGKIAMDVFNEHMKTPNQIYKRREDVQTKQMDLLNMNVPGKITEEGVKENIRIGLQYMEAWLRGTGCVPINNLMEDAATAEISRAQLWQWAKHQPKTAEGSTVTKEMNHQYLREVTDELKGKAPKDNKYELAARYFGTQITGEDGTFSDFLTSQIYDEVTTTGAAAKL</sequence>
<dbReference type="EMBL" id="MCFI01000014">
    <property type="protein sequence ID" value="ORY79812.1"/>
    <property type="molecule type" value="Genomic_DNA"/>
</dbReference>
<dbReference type="InterPro" id="IPR011076">
    <property type="entry name" value="Malate_synth_sf"/>
</dbReference>
<evidence type="ECO:0000256" key="6">
    <source>
        <dbReference type="ARBA" id="ARBA00022679"/>
    </source>
</evidence>
<reference evidence="14 15" key="1">
    <citation type="submission" date="2016-07" db="EMBL/GenBank/DDBJ databases">
        <title>Pervasive Adenine N6-methylation of Active Genes in Fungi.</title>
        <authorList>
            <consortium name="DOE Joint Genome Institute"/>
            <person name="Mondo S.J."/>
            <person name="Dannebaum R.O."/>
            <person name="Kuo R.C."/>
            <person name="Labutti K."/>
            <person name="Haridas S."/>
            <person name="Kuo A."/>
            <person name="Salamov A."/>
            <person name="Ahrendt S.R."/>
            <person name="Lipzen A."/>
            <person name="Sullivan W."/>
            <person name="Andreopoulos W.B."/>
            <person name="Clum A."/>
            <person name="Lindquist E."/>
            <person name="Daum C."/>
            <person name="Ramamoorthy G.K."/>
            <person name="Gryganskyi A."/>
            <person name="Culley D."/>
            <person name="Magnuson J.K."/>
            <person name="James T.Y."/>
            <person name="O'Malley M.A."/>
            <person name="Stajich J.E."/>
            <person name="Spatafora J.W."/>
            <person name="Visel A."/>
            <person name="Grigoriev I.V."/>
        </authorList>
    </citation>
    <scope>NUCLEOTIDE SEQUENCE [LARGE SCALE GENOMIC DNA]</scope>
    <source>
        <strain evidence="14 15">12-1054</strain>
    </source>
</reference>
<dbReference type="Gene3D" id="3.20.20.360">
    <property type="entry name" value="Malate synthase, domain 3"/>
    <property type="match status" value="1"/>
</dbReference>
<dbReference type="RefSeq" id="XP_040723946.1">
    <property type="nucleotide sequence ID" value="XM_040869652.1"/>
</dbReference>
<dbReference type="OrthoDB" id="186072at2759"/>
<dbReference type="InterPro" id="IPR001465">
    <property type="entry name" value="Malate_synthase_TIM"/>
</dbReference>
<dbReference type="OMA" id="AGCDSCW"/>
<organism evidence="14 15">
    <name type="scientific">Protomyces lactucae-debilis</name>
    <dbReference type="NCBI Taxonomy" id="2754530"/>
    <lineage>
        <taxon>Eukaryota</taxon>
        <taxon>Fungi</taxon>
        <taxon>Dikarya</taxon>
        <taxon>Ascomycota</taxon>
        <taxon>Taphrinomycotina</taxon>
        <taxon>Taphrinomycetes</taxon>
        <taxon>Taphrinales</taxon>
        <taxon>Protomycetaceae</taxon>
        <taxon>Protomyces</taxon>
    </lineage>
</organism>
<evidence type="ECO:0000259" key="13">
    <source>
        <dbReference type="Pfam" id="PF20659"/>
    </source>
</evidence>
<evidence type="ECO:0000256" key="4">
    <source>
        <dbReference type="ARBA" id="ARBA00022435"/>
    </source>
</evidence>
<feature type="active site" description="Proton acceptor" evidence="9">
    <location>
        <position position="171"/>
    </location>
</feature>
<proteinExistence type="inferred from homology"/>
<dbReference type="AlphaFoldDB" id="A0A1Y2F7D6"/>
<name>A0A1Y2F7D6_PROLT</name>
<comment type="catalytic activity">
    <reaction evidence="8 10">
        <text>glyoxylate + acetyl-CoA + H2O = (S)-malate + CoA + H(+)</text>
        <dbReference type="Rhea" id="RHEA:18181"/>
        <dbReference type="ChEBI" id="CHEBI:15377"/>
        <dbReference type="ChEBI" id="CHEBI:15378"/>
        <dbReference type="ChEBI" id="CHEBI:15589"/>
        <dbReference type="ChEBI" id="CHEBI:36655"/>
        <dbReference type="ChEBI" id="CHEBI:57287"/>
        <dbReference type="ChEBI" id="CHEBI:57288"/>
        <dbReference type="EC" id="2.3.3.9"/>
    </reaction>
</comment>
<accession>A0A1Y2F7D6</accession>
<dbReference type="CDD" id="cd00727">
    <property type="entry name" value="malate_synt_A"/>
    <property type="match status" value="1"/>
</dbReference>
<evidence type="ECO:0000256" key="9">
    <source>
        <dbReference type="PIRSR" id="PIRSR001363-1"/>
    </source>
</evidence>